<dbReference type="SUPFAM" id="SSF56112">
    <property type="entry name" value="Protein kinase-like (PK-like)"/>
    <property type="match status" value="1"/>
</dbReference>
<dbReference type="PROSITE" id="PS50082">
    <property type="entry name" value="WD_REPEATS_2"/>
    <property type="match status" value="2"/>
</dbReference>
<dbReference type="PANTHER" id="PTHR44167:SF24">
    <property type="entry name" value="SERINE_THREONINE-PROTEIN KINASE CHK2"/>
    <property type="match status" value="1"/>
</dbReference>
<dbReference type="InterPro" id="IPR036322">
    <property type="entry name" value="WD40_repeat_dom_sf"/>
</dbReference>
<dbReference type="Gene3D" id="2.130.10.10">
    <property type="entry name" value="YVTN repeat-like/Quinoprotein amine dehydrogenase"/>
    <property type="match status" value="2"/>
</dbReference>
<feature type="domain" description="Protein kinase" evidence="6">
    <location>
        <begin position="676"/>
        <end position="981"/>
    </location>
</feature>
<accession>F4Q9V2</accession>
<dbReference type="InterPro" id="IPR011009">
    <property type="entry name" value="Kinase-like_dom_sf"/>
</dbReference>
<evidence type="ECO:0000259" key="6">
    <source>
        <dbReference type="PROSITE" id="PS50011"/>
    </source>
</evidence>
<dbReference type="PANTHER" id="PTHR44167">
    <property type="entry name" value="OVARIAN-SPECIFIC SERINE/THREONINE-PROTEIN KINASE LOK-RELATED"/>
    <property type="match status" value="1"/>
</dbReference>
<dbReference type="GO" id="GO:0005524">
    <property type="term" value="F:ATP binding"/>
    <property type="evidence" value="ECO:0007669"/>
    <property type="project" value="InterPro"/>
</dbReference>
<feature type="compositionally biased region" description="Low complexity" evidence="4">
    <location>
        <begin position="145"/>
        <end position="156"/>
    </location>
</feature>
<dbReference type="GO" id="GO:0005634">
    <property type="term" value="C:nucleus"/>
    <property type="evidence" value="ECO:0007669"/>
    <property type="project" value="TreeGrafter"/>
</dbReference>
<dbReference type="InterPro" id="IPR001680">
    <property type="entry name" value="WD40_rpt"/>
</dbReference>
<evidence type="ECO:0000313" key="7">
    <source>
        <dbReference type="EMBL" id="EGG15471.1"/>
    </source>
</evidence>
<dbReference type="SUPFAM" id="SSF50978">
    <property type="entry name" value="WD40 repeat-like"/>
    <property type="match status" value="1"/>
</dbReference>
<keyword evidence="5" id="KW-0812">Transmembrane</keyword>
<dbReference type="GO" id="GO:0004674">
    <property type="term" value="F:protein serine/threonine kinase activity"/>
    <property type="evidence" value="ECO:0007669"/>
    <property type="project" value="TreeGrafter"/>
</dbReference>
<dbReference type="AlphaFoldDB" id="F4Q9V2"/>
<dbReference type="Pfam" id="PF00400">
    <property type="entry name" value="WD40"/>
    <property type="match status" value="2"/>
</dbReference>
<feature type="compositionally biased region" description="Basic and acidic residues" evidence="4">
    <location>
        <begin position="1142"/>
        <end position="1156"/>
    </location>
</feature>
<dbReference type="Proteomes" id="UP000007797">
    <property type="component" value="Unassembled WGS sequence"/>
</dbReference>
<feature type="compositionally biased region" description="Acidic residues" evidence="4">
    <location>
        <begin position="1119"/>
        <end position="1128"/>
    </location>
</feature>
<evidence type="ECO:0000256" key="1">
    <source>
        <dbReference type="ARBA" id="ARBA00022574"/>
    </source>
</evidence>
<dbReference type="PROSITE" id="PS50011">
    <property type="entry name" value="PROTEIN_KINASE_DOM"/>
    <property type="match status" value="1"/>
</dbReference>
<dbReference type="STRING" id="1054147.F4Q9V2"/>
<evidence type="ECO:0000256" key="4">
    <source>
        <dbReference type="SAM" id="MobiDB-lite"/>
    </source>
</evidence>
<evidence type="ECO:0000256" key="5">
    <source>
        <dbReference type="SAM" id="Phobius"/>
    </source>
</evidence>
<feature type="region of interest" description="Disordered" evidence="4">
    <location>
        <begin position="145"/>
        <end position="169"/>
    </location>
</feature>
<dbReference type="Pfam" id="PF00069">
    <property type="entry name" value="Pkinase"/>
    <property type="match status" value="1"/>
</dbReference>
<evidence type="ECO:0000256" key="3">
    <source>
        <dbReference type="PROSITE-ProRule" id="PRU00221"/>
    </source>
</evidence>
<dbReference type="EMBL" id="GL883026">
    <property type="protein sequence ID" value="EGG15471.1"/>
    <property type="molecule type" value="Genomic_DNA"/>
</dbReference>
<organism evidence="7 8">
    <name type="scientific">Cavenderia fasciculata</name>
    <name type="common">Slime mold</name>
    <name type="synonym">Dictyostelium fasciculatum</name>
    <dbReference type="NCBI Taxonomy" id="261658"/>
    <lineage>
        <taxon>Eukaryota</taxon>
        <taxon>Amoebozoa</taxon>
        <taxon>Evosea</taxon>
        <taxon>Eumycetozoa</taxon>
        <taxon>Dictyostelia</taxon>
        <taxon>Acytosteliales</taxon>
        <taxon>Cavenderiaceae</taxon>
        <taxon>Cavenderia</taxon>
    </lineage>
</organism>
<evidence type="ECO:0000313" key="8">
    <source>
        <dbReference type="Proteomes" id="UP000007797"/>
    </source>
</evidence>
<keyword evidence="5" id="KW-0472">Membrane</keyword>
<dbReference type="GO" id="GO:0044773">
    <property type="term" value="P:mitotic DNA damage checkpoint signaling"/>
    <property type="evidence" value="ECO:0007669"/>
    <property type="project" value="TreeGrafter"/>
</dbReference>
<feature type="repeat" description="WD" evidence="3">
    <location>
        <begin position="194"/>
        <end position="217"/>
    </location>
</feature>
<feature type="repeat" description="WD" evidence="3">
    <location>
        <begin position="273"/>
        <end position="314"/>
    </location>
</feature>
<dbReference type="Gene3D" id="1.10.510.10">
    <property type="entry name" value="Transferase(Phosphotransferase) domain 1"/>
    <property type="match status" value="1"/>
</dbReference>
<gene>
    <name evidence="7" type="ORF">DFA_10310</name>
</gene>
<evidence type="ECO:0000256" key="2">
    <source>
        <dbReference type="ARBA" id="ARBA00022737"/>
    </source>
</evidence>
<dbReference type="KEGG" id="dfa:DFA_10310"/>
<feature type="compositionally biased region" description="Basic and acidic residues" evidence="4">
    <location>
        <begin position="1105"/>
        <end position="1118"/>
    </location>
</feature>
<keyword evidence="8" id="KW-1185">Reference proteome</keyword>
<dbReference type="InterPro" id="IPR015943">
    <property type="entry name" value="WD40/YVTN_repeat-like_dom_sf"/>
</dbReference>
<feature type="region of interest" description="Disordered" evidence="4">
    <location>
        <begin position="1100"/>
        <end position="1166"/>
    </location>
</feature>
<dbReference type="PROSITE" id="PS00678">
    <property type="entry name" value="WD_REPEATS_1"/>
    <property type="match status" value="1"/>
</dbReference>
<dbReference type="InterPro" id="IPR019775">
    <property type="entry name" value="WD40_repeat_CS"/>
</dbReference>
<feature type="region of interest" description="Disordered" evidence="4">
    <location>
        <begin position="988"/>
        <end position="1036"/>
    </location>
</feature>
<sequence length="1166" mass="131341">MTRHLATLRLLLRDFSSDRWLGSVPLFIYLYLYHIIIMGNNQSTSGGNDVGEGGRLNEDTFREIGKPVASFYDHKTNHSIVITRTAFLTYNEKTRQHISTVPSIRNISVVIYHNEYDIIVTGEDDLCIRVYRASTGQLINTLPVSATAPSSTSSATQTQKNEKSSQPQAHREVIKSLLLLDEFQDEDDYDESLLLLSGGNDGTIRLWNVETGELVAVYVVSNNPTGGSSYDDTPIAGVSSLVFDLRSKVIVAGCSDGIIRTFSYRDRMMTGQFEGHGRGAILNVVITNNGLLVSSSLDQTIRLWSLETGTAIAGITHFAQTLSYDAYRDVLFAGSSEMGTVTVIKIEQRASTTAGGQDGKSVFKKINMLDFNRSAVLHHHFNTLADSIIVTTLESNILFVPNVTGIPFDQKDLKAKRLYGNSNHHDRDNNSKFLISNHQQISTSTQSMMMASSPPLSSSSMILSAQSEKQLRIEEELDRELEQLSNSLSQLDSTTIEKGLEDLRFIEIDDNSKEIIDEHDETSKNLIDRMSQLSKLSFDLFDEKDDISRLRRSKFNEELTRLKQLVVELDKEYSTSLHELVVDQAIGQTVLHPEKARDTKELDIARRRQEIVERHRRELEEFDKSTETELQRFDQRLPKLVNRTVHLLLSNSESLRRSKVDLELALNTHISNSFPLIRRDNINSSVAEHQYKYHVGPLVSVHASNVFIGIENGPSAPQLVAIKMLPPGVPIQPPSSHPNLTNIWTARTINNQQSTNVVMEYCSGGDIKQFVEEFDNHTVPLPLVQSIVHQILLCLSHLHDRQLVIRDLSPSHVLIGSDHQVRLTHLGIMRALGGYASEVDEDGNYYIAPEILSRAINTSSDMWSLGVVLIFLLQTQTERETTPLFHGHDDKTLLESMIKVVGRPFSKDIEQMSVQCNMDDQGNELLAHASSLPVPFEDTIVILKKYISRADKTTLDFIIQLLQFCPHNRITAKQALNHSFFIQSNSGSNNINNNNNNSGSGSSYNNDYNEYNNSYSSTPSTPSTPVGSTRSPKLSNDEILPTIDISTNPSITITNEEKEKEKEMEKEIDDDELENILKEYSDNEIVVTIKDDDDDEIEQDQEIQVEEKKVEEVEKIEEKEEEEEEEIVNDNLVVDQEEVEKEEEKTNVEEREKDEIEVSISSLPSS</sequence>
<keyword evidence="2" id="KW-0677">Repeat</keyword>
<keyword evidence="1 3" id="KW-0853">WD repeat</keyword>
<feature type="compositionally biased region" description="Low complexity" evidence="4">
    <location>
        <begin position="988"/>
        <end position="1032"/>
    </location>
</feature>
<name>F4Q9V2_CACFS</name>
<dbReference type="OrthoDB" id="19157at2759"/>
<reference evidence="8" key="1">
    <citation type="journal article" date="2011" name="Genome Res.">
        <title>Phylogeny-wide analysis of social amoeba genomes highlights ancient origins for complex intercellular communication.</title>
        <authorList>
            <person name="Heidel A.J."/>
            <person name="Lawal H.M."/>
            <person name="Felder M."/>
            <person name="Schilde C."/>
            <person name="Helps N.R."/>
            <person name="Tunggal B."/>
            <person name="Rivero F."/>
            <person name="John U."/>
            <person name="Schleicher M."/>
            <person name="Eichinger L."/>
            <person name="Platzer M."/>
            <person name="Noegel A.A."/>
            <person name="Schaap P."/>
            <person name="Gloeckner G."/>
        </authorList>
    </citation>
    <scope>NUCLEOTIDE SEQUENCE [LARGE SCALE GENOMIC DNA]</scope>
    <source>
        <strain evidence="8">SH3</strain>
    </source>
</reference>
<keyword evidence="5" id="KW-1133">Transmembrane helix</keyword>
<dbReference type="OMA" id="SIYVIME"/>
<dbReference type="InterPro" id="IPR000719">
    <property type="entry name" value="Prot_kinase_dom"/>
</dbReference>
<feature type="transmembrane region" description="Helical" evidence="5">
    <location>
        <begin position="20"/>
        <end position="39"/>
    </location>
</feature>
<dbReference type="SMART" id="SM00320">
    <property type="entry name" value="WD40"/>
    <property type="match status" value="4"/>
</dbReference>
<proteinExistence type="predicted"/>
<protein>
    <recommendedName>
        <fullName evidence="6">Protein kinase domain-containing protein</fullName>
    </recommendedName>
</protein>